<dbReference type="EMBL" id="JAQLKE010000026">
    <property type="protein sequence ID" value="MDB7084873.1"/>
    <property type="molecule type" value="Genomic_DNA"/>
</dbReference>
<evidence type="ECO:0000313" key="2">
    <source>
        <dbReference type="Proteomes" id="UP001211987"/>
    </source>
</evidence>
<comment type="caution">
    <text evidence="1">The sequence shown here is derived from an EMBL/GenBank/DDBJ whole genome shotgun (WGS) entry which is preliminary data.</text>
</comment>
<name>A0AB35IMK3_9FIRM</name>
<evidence type="ECO:0008006" key="3">
    <source>
        <dbReference type="Google" id="ProtNLM"/>
    </source>
</evidence>
<dbReference type="AlphaFoldDB" id="A0AB35IMK3"/>
<dbReference type="RefSeq" id="WP_020994486.1">
    <property type="nucleotide sequence ID" value="NZ_JAQLKE010000026.1"/>
</dbReference>
<sequence length="123" mass="13620">MILKGGIAVFALFLLVICIMDSGTSVIRRNETATIAEVASYETLNAVKNNATAINSDQEFIAEVIKNIVLEYDTNSDVVVNIISIDARNGLLDLEIQQTFTHSNGAKETNVERRTVILEDYRE</sequence>
<protein>
    <recommendedName>
        <fullName evidence="3">Flp pilus-assembly TadG-like N-terminal domain-containing protein</fullName>
    </recommendedName>
</protein>
<proteinExistence type="predicted"/>
<evidence type="ECO:0000313" key="1">
    <source>
        <dbReference type="EMBL" id="MDB7084873.1"/>
    </source>
</evidence>
<gene>
    <name evidence="1" type="ORF">PM738_13765</name>
</gene>
<accession>A0AB35IMK3</accession>
<reference evidence="1" key="1">
    <citation type="submission" date="2023-01" db="EMBL/GenBank/DDBJ databases">
        <title>Human gut microbiome strain richness.</title>
        <authorList>
            <person name="Chen-Liaw A."/>
        </authorList>
    </citation>
    <scope>NUCLEOTIDE SEQUENCE</scope>
    <source>
        <strain evidence="1">1001217st2_G6_1001217B_191108</strain>
    </source>
</reference>
<dbReference type="Proteomes" id="UP001211987">
    <property type="component" value="Unassembled WGS sequence"/>
</dbReference>
<organism evidence="1 2">
    <name type="scientific">Thomasclavelia ramosa</name>
    <dbReference type="NCBI Taxonomy" id="1547"/>
    <lineage>
        <taxon>Bacteria</taxon>
        <taxon>Bacillati</taxon>
        <taxon>Bacillota</taxon>
        <taxon>Erysipelotrichia</taxon>
        <taxon>Erysipelotrichales</taxon>
        <taxon>Coprobacillaceae</taxon>
        <taxon>Thomasclavelia</taxon>
    </lineage>
</organism>